<dbReference type="GO" id="GO:0016787">
    <property type="term" value="F:hydrolase activity"/>
    <property type="evidence" value="ECO:0007669"/>
    <property type="project" value="UniProtKB-KW"/>
</dbReference>
<dbReference type="PROSITE" id="PS51194">
    <property type="entry name" value="HELICASE_CTER"/>
    <property type="match status" value="1"/>
</dbReference>
<dbReference type="Proteomes" id="UP000316330">
    <property type="component" value="Unassembled WGS sequence"/>
</dbReference>
<keyword evidence="2" id="KW-0862">Zinc</keyword>
<dbReference type="InterPro" id="IPR001650">
    <property type="entry name" value="Helicase_C-like"/>
</dbReference>
<dbReference type="Pfam" id="PF00271">
    <property type="entry name" value="Helicase_C"/>
    <property type="match status" value="1"/>
</dbReference>
<dbReference type="Gene3D" id="3.40.50.10810">
    <property type="entry name" value="Tandem AAA-ATPase domain"/>
    <property type="match status" value="1"/>
</dbReference>
<feature type="domain" description="SWIM-type" evidence="3">
    <location>
        <begin position="61"/>
        <end position="99"/>
    </location>
</feature>
<evidence type="ECO:0000313" key="7">
    <source>
        <dbReference type="Proteomes" id="UP000316330"/>
    </source>
</evidence>
<dbReference type="InterPro" id="IPR013663">
    <property type="entry name" value="Helicase_SWF/SNF/SWI_bac"/>
</dbReference>
<dbReference type="PROSITE" id="PS51192">
    <property type="entry name" value="HELICASE_ATP_BIND_1"/>
    <property type="match status" value="1"/>
</dbReference>
<evidence type="ECO:0000313" key="6">
    <source>
        <dbReference type="EMBL" id="TVY04036.1"/>
    </source>
</evidence>
<keyword evidence="1" id="KW-0378">Hydrolase</keyword>
<dbReference type="SMART" id="SM00487">
    <property type="entry name" value="DEXDc"/>
    <property type="match status" value="1"/>
</dbReference>
<dbReference type="InterPro" id="IPR027417">
    <property type="entry name" value="P-loop_NTPase"/>
</dbReference>
<dbReference type="GO" id="GO:0005524">
    <property type="term" value="F:ATP binding"/>
    <property type="evidence" value="ECO:0007669"/>
    <property type="project" value="InterPro"/>
</dbReference>
<feature type="domain" description="Helicase ATP-binding" evidence="4">
    <location>
        <begin position="650"/>
        <end position="817"/>
    </location>
</feature>
<name>A0A559JVW6_9BACL</name>
<keyword evidence="6" id="KW-0547">Nucleotide-binding</keyword>
<dbReference type="InterPro" id="IPR014001">
    <property type="entry name" value="Helicase_ATP-bd"/>
</dbReference>
<evidence type="ECO:0000259" key="3">
    <source>
        <dbReference type="PROSITE" id="PS50966"/>
    </source>
</evidence>
<dbReference type="SUPFAM" id="SSF52540">
    <property type="entry name" value="P-loop containing nucleoside triphosphate hydrolases"/>
    <property type="match status" value="2"/>
</dbReference>
<comment type="caution">
    <text evidence="6">The sequence shown here is derived from an EMBL/GenBank/DDBJ whole genome shotgun (WGS) entry which is preliminary data.</text>
</comment>
<evidence type="ECO:0000259" key="4">
    <source>
        <dbReference type="PROSITE" id="PS51192"/>
    </source>
</evidence>
<dbReference type="Gene3D" id="3.40.50.300">
    <property type="entry name" value="P-loop containing nucleotide triphosphate hydrolases"/>
    <property type="match status" value="1"/>
</dbReference>
<keyword evidence="6" id="KW-0067">ATP-binding</keyword>
<evidence type="ECO:0000256" key="2">
    <source>
        <dbReference type="PROSITE-ProRule" id="PRU00325"/>
    </source>
</evidence>
<dbReference type="CDD" id="cd18793">
    <property type="entry name" value="SF2_C_SNF"/>
    <property type="match status" value="1"/>
</dbReference>
<evidence type="ECO:0000256" key="1">
    <source>
        <dbReference type="ARBA" id="ARBA00022801"/>
    </source>
</evidence>
<dbReference type="SMART" id="SM00490">
    <property type="entry name" value="HELICc"/>
    <property type="match status" value="1"/>
</dbReference>
<dbReference type="InterPro" id="IPR049730">
    <property type="entry name" value="SNF2/RAD54-like_C"/>
</dbReference>
<feature type="domain" description="Helicase C-terminal" evidence="5">
    <location>
        <begin position="928"/>
        <end position="1093"/>
    </location>
</feature>
<dbReference type="OrthoDB" id="9760715at2"/>
<dbReference type="Pfam" id="PF08455">
    <property type="entry name" value="SNF2_assoc"/>
    <property type="match status" value="1"/>
</dbReference>
<dbReference type="AlphaFoldDB" id="A0A559JVW6"/>
<dbReference type="InterPro" id="IPR000330">
    <property type="entry name" value="SNF2_N"/>
</dbReference>
<dbReference type="InterPro" id="IPR007527">
    <property type="entry name" value="Znf_SWIM"/>
</dbReference>
<keyword evidence="2" id="KW-0863">Zinc-finger</keyword>
<dbReference type="CDD" id="cd18012">
    <property type="entry name" value="DEXQc_arch_SWI2_SNF2"/>
    <property type="match status" value="1"/>
</dbReference>
<organism evidence="6 7">
    <name type="scientific">Cohnella terricola</name>
    <dbReference type="NCBI Taxonomy" id="1289167"/>
    <lineage>
        <taxon>Bacteria</taxon>
        <taxon>Bacillati</taxon>
        <taxon>Bacillota</taxon>
        <taxon>Bacilli</taxon>
        <taxon>Bacillales</taxon>
        <taxon>Paenibacillaceae</taxon>
        <taxon>Cohnella</taxon>
    </lineage>
</organism>
<accession>A0A559JVW6</accession>
<sequence length="1096" mass="125376">MYARGVKKFVLTKQTIQETCDTASYARGEAYYRADRVLSIKREAGGASCRATVRGSNQERYEVEVAFDGDGEIRASCECAAYSPLSYCKHIVAVLLRLADEESDDTAAEDIEMTDKDIQLTKRVILLFDRAISRRNSDESGLDREEYADTRTLEVEFYCKLVKSFAGKQLFAISMKIGPGRMYVVQKIKEFLKHVETCTPMAFAKHFSYDPSEHAFKEDDARFIDLLISAMNVENVYQDLFHSLSSYSYREEKILAVPPEAWEKMLPLLDRVNISFEDKRIGTQRMELMDGELPISARLNKAQDGGYRLDFEGLKNSDFLDNYGVAIVNGLLFRADPEQLERISELRKMFHFEKNTRLLIAPDQIEAFIDRVVLGLKPFIRVEISPQIADRIVNPPLSARLYLDMDGNRLLARLEYVYGDVIISPLPQKETKNAREDVILLRDLDRENRIMGLIERASFKFNGKDVYLDAEDDIYDFLYDIVPQLEGDVELFAGESVRKAVSTDDYRPKARVDVDTGTNWLEVSFDMEGMDEQDVQNVLRNLVEKRKYYRLPSGQFLSLEQESFRDITRLFEELDLRKPDANGNRMQLPAVRGFQLMDQFGASARGVQVGKSLRKLWDNLRHPDNLEFEVPADIDPVLRDYQRYGFHWLKTLSHYRLGGILADDMGLGKTIQSIAYIVAESGHTGEDGERPDPALIVCPASLIYNWEREFRKFAPELKTIVAAGDRQERSGIMAEDPKEADVWITSYPLLRRDIEWYEQRRFRTVFLDEAQAIKNHASLTSHAVRRLRSGQRFALTGTPIENSLDELWSIFDAIFPGLFEGKKSFSELTREKLARIVRPFILRRLKSDVLKELPDKIESVQPSELSIEQKQLYLAYLEKLQSDVARDLSADGGFRRNRMKILAGLTRLRQLCCHPGLFLDGYEGTSGKLEQLLEIVEECLGGNKRMLIFSQFTSMLEIIRRELEGLGIPYFYLDGSTPSERRVEMCDAFNGGDRDVFLISLKAGGTGLNLTGADTVVLFDLWWNPAVEQQAADRAHRIGQKKVVQVIKLVAQGTIEEKILELQQRKKDLVDEIVQAGETALTTLTEDDIRELLELT</sequence>
<gene>
    <name evidence="6" type="ORF">FPZ45_00040</name>
</gene>
<dbReference type="GO" id="GO:0008270">
    <property type="term" value="F:zinc ion binding"/>
    <property type="evidence" value="ECO:0007669"/>
    <property type="project" value="UniProtKB-KW"/>
</dbReference>
<dbReference type="Pfam" id="PF00176">
    <property type="entry name" value="SNF2-rel_dom"/>
    <property type="match status" value="1"/>
</dbReference>
<protein>
    <submittedName>
        <fullName evidence="6">Helicase SNF</fullName>
    </submittedName>
</protein>
<proteinExistence type="predicted"/>
<dbReference type="PROSITE" id="PS50966">
    <property type="entry name" value="ZF_SWIM"/>
    <property type="match status" value="1"/>
</dbReference>
<dbReference type="PANTHER" id="PTHR10799">
    <property type="entry name" value="SNF2/RAD54 HELICASE FAMILY"/>
    <property type="match status" value="1"/>
</dbReference>
<keyword evidence="2" id="KW-0479">Metal-binding</keyword>
<reference evidence="6 7" key="1">
    <citation type="submission" date="2019-07" db="EMBL/GenBank/DDBJ databases">
        <authorList>
            <person name="Kim J."/>
        </authorList>
    </citation>
    <scope>NUCLEOTIDE SEQUENCE [LARGE SCALE GENOMIC DNA]</scope>
    <source>
        <strain evidence="6 7">G13</strain>
    </source>
</reference>
<dbReference type="EMBL" id="VNJJ01000001">
    <property type="protein sequence ID" value="TVY04036.1"/>
    <property type="molecule type" value="Genomic_DNA"/>
</dbReference>
<dbReference type="InterPro" id="IPR038718">
    <property type="entry name" value="SNF2-like_sf"/>
</dbReference>
<keyword evidence="6" id="KW-0347">Helicase</keyword>
<dbReference type="FunFam" id="3.40.50.300:FF:000533">
    <property type="entry name" value="Helicase, Snf2 family"/>
    <property type="match status" value="1"/>
</dbReference>
<evidence type="ECO:0000259" key="5">
    <source>
        <dbReference type="PROSITE" id="PS51194"/>
    </source>
</evidence>
<keyword evidence="7" id="KW-1185">Reference proteome</keyword>
<dbReference type="GO" id="GO:0004386">
    <property type="term" value="F:helicase activity"/>
    <property type="evidence" value="ECO:0007669"/>
    <property type="project" value="UniProtKB-KW"/>
</dbReference>